<evidence type="ECO:0000313" key="2">
    <source>
        <dbReference type="EMBL" id="AVO44725.1"/>
    </source>
</evidence>
<accession>A0A2S0N9A5</accession>
<name>A0A2S0N9A5_9HYPH</name>
<keyword evidence="3" id="KW-1185">Reference proteome</keyword>
<dbReference type="OrthoDB" id="7171187at2"/>
<dbReference type="Proteomes" id="UP000237889">
    <property type="component" value="Chromosome"/>
</dbReference>
<protein>
    <submittedName>
        <fullName evidence="2">Class I SAM-dependent methyltransferase</fullName>
    </submittedName>
</protein>
<dbReference type="Pfam" id="PF08241">
    <property type="entry name" value="Methyltransf_11"/>
    <property type="match status" value="1"/>
</dbReference>
<dbReference type="AlphaFoldDB" id="A0A2S0N9A5"/>
<dbReference type="InterPro" id="IPR013216">
    <property type="entry name" value="Methyltransf_11"/>
</dbReference>
<dbReference type="SUPFAM" id="SSF53335">
    <property type="entry name" value="S-adenosyl-L-methionine-dependent methyltransferases"/>
    <property type="match status" value="1"/>
</dbReference>
<keyword evidence="2" id="KW-0489">Methyltransferase</keyword>
<dbReference type="EMBL" id="CP027668">
    <property type="protein sequence ID" value="AVO44725.1"/>
    <property type="molecule type" value="Genomic_DNA"/>
</dbReference>
<gene>
    <name evidence="2" type="ORF">C6569_06435</name>
</gene>
<dbReference type="GO" id="GO:0032259">
    <property type="term" value="P:methylation"/>
    <property type="evidence" value="ECO:0007669"/>
    <property type="project" value="UniProtKB-KW"/>
</dbReference>
<dbReference type="RefSeq" id="WP_106748066.1">
    <property type="nucleotide sequence ID" value="NZ_CP027668.1"/>
</dbReference>
<dbReference type="InterPro" id="IPR029063">
    <property type="entry name" value="SAM-dependent_MTases_sf"/>
</dbReference>
<reference evidence="2 3" key="1">
    <citation type="submission" date="2018-03" db="EMBL/GenBank/DDBJ databases">
        <title>Genome sequencing of Phreatobacter sp.</title>
        <authorList>
            <person name="Kim S.-J."/>
            <person name="Heo J."/>
            <person name="Kwon S.-W."/>
        </authorList>
    </citation>
    <scope>NUCLEOTIDE SEQUENCE [LARGE SCALE GENOMIC DNA]</scope>
    <source>
        <strain evidence="2 3">S-12</strain>
    </source>
</reference>
<dbReference type="KEGG" id="phr:C6569_06435"/>
<evidence type="ECO:0000313" key="3">
    <source>
        <dbReference type="Proteomes" id="UP000237889"/>
    </source>
</evidence>
<sequence>MAFGLERMMPILRCPWSGEALTRQSDELVSPSGHRYPIINGKPVLVRHIRGLHVTPPDPAHISRTIDEFSVDSSYAGPVLNLGSGNVPSSDPRVISLDILPAENVDLVAEAENLPFATGTFGLVCSGAVFEHVHNPLAAAAEVRRVLRDQGSFYIDTAFLQGYHGFPSHFFNMTAQAVETYLVGDFVLEHSVVPDSGSPTMAVSMLLRRYLDALGAAERYRLEQMTVAEALAAMDAGRVSADMTEHDRRSLAASLVVVGRKPNGYDGPREPVAEHIVRDYYAARALVIARHHECDFYRHKTSARDVPAYGQLYQALAAGAVMNPLSEDSFTRATEQLNAEERRLRRIRDRLVAGL</sequence>
<keyword evidence="2" id="KW-0808">Transferase</keyword>
<dbReference type="GO" id="GO:0008757">
    <property type="term" value="F:S-adenosylmethionine-dependent methyltransferase activity"/>
    <property type="evidence" value="ECO:0007669"/>
    <property type="project" value="InterPro"/>
</dbReference>
<feature type="domain" description="Methyltransferase type 11" evidence="1">
    <location>
        <begin position="107"/>
        <end position="155"/>
    </location>
</feature>
<organism evidence="2 3">
    <name type="scientific">Phreatobacter cathodiphilus</name>
    <dbReference type="NCBI Taxonomy" id="1868589"/>
    <lineage>
        <taxon>Bacteria</taxon>
        <taxon>Pseudomonadati</taxon>
        <taxon>Pseudomonadota</taxon>
        <taxon>Alphaproteobacteria</taxon>
        <taxon>Hyphomicrobiales</taxon>
        <taxon>Phreatobacteraceae</taxon>
        <taxon>Phreatobacter</taxon>
    </lineage>
</organism>
<evidence type="ECO:0000259" key="1">
    <source>
        <dbReference type="Pfam" id="PF08241"/>
    </source>
</evidence>
<proteinExistence type="predicted"/>
<dbReference type="Gene3D" id="3.40.50.150">
    <property type="entry name" value="Vaccinia Virus protein VP39"/>
    <property type="match status" value="1"/>
</dbReference>